<feature type="domain" description="Shikimate dehydrogenase substrate binding N-terminal" evidence="4">
    <location>
        <begin position="7"/>
        <end position="89"/>
    </location>
</feature>
<dbReference type="InterPro" id="IPR036291">
    <property type="entry name" value="NAD(P)-bd_dom_sf"/>
</dbReference>
<evidence type="ECO:0000313" key="5">
    <source>
        <dbReference type="EMBL" id="MTG97144.1"/>
    </source>
</evidence>
<sequence length="245" mass="28333">MTRRFGLIGKNIDYSFSRNYFDKKFEREKLKNNTYENFDIDTIDLFSTAVKTQKDICGYNVTIPYKQDIISHLDSLSKTAKKIGAVNTIRVTKKGNLKGYNTDWYGFYHSLKPLLKFHHKRALILGTGGASKAVKYALKKLNIKYLQVSRTKTDKTITYSEITAELMQKYTIVINTTPLGTSPDIQNKPALDYSLFSPRHIAYDLIYNPEQTSFMHHAKQHGAIVKNGYEMLVLQAEKAWRIWNR</sequence>
<accession>A0A6I3LH80</accession>
<dbReference type="PANTHER" id="PTHR21089">
    <property type="entry name" value="SHIKIMATE DEHYDROGENASE"/>
    <property type="match status" value="1"/>
</dbReference>
<dbReference type="CDD" id="cd01065">
    <property type="entry name" value="NAD_bind_Shikimate_DH"/>
    <property type="match status" value="1"/>
</dbReference>
<dbReference type="InterPro" id="IPR013708">
    <property type="entry name" value="Shikimate_DH-bd_N"/>
</dbReference>
<dbReference type="PANTHER" id="PTHR21089:SF1">
    <property type="entry name" value="BIFUNCTIONAL 3-DEHYDROQUINATE DEHYDRATASE_SHIKIMATE DEHYDROGENASE, CHLOROPLASTIC"/>
    <property type="match status" value="1"/>
</dbReference>
<organism evidence="5 6">
    <name type="scientific">Myroides albus</name>
    <dbReference type="NCBI Taxonomy" id="2562892"/>
    <lineage>
        <taxon>Bacteria</taxon>
        <taxon>Pseudomonadati</taxon>
        <taxon>Bacteroidota</taxon>
        <taxon>Flavobacteriia</taxon>
        <taxon>Flavobacteriales</taxon>
        <taxon>Flavobacteriaceae</taxon>
        <taxon>Myroides</taxon>
    </lineage>
</organism>
<dbReference type="AlphaFoldDB" id="A0A6I3LH80"/>
<dbReference type="Proteomes" id="UP000438760">
    <property type="component" value="Unassembled WGS sequence"/>
</dbReference>
<comment type="caution">
    <text evidence="5">The sequence shown here is derived from an EMBL/GenBank/DDBJ whole genome shotgun (WGS) entry which is preliminary data.</text>
</comment>
<evidence type="ECO:0000256" key="3">
    <source>
        <dbReference type="ARBA" id="ARBA00023141"/>
    </source>
</evidence>
<dbReference type="GO" id="GO:0050661">
    <property type="term" value="F:NADP binding"/>
    <property type="evidence" value="ECO:0007669"/>
    <property type="project" value="TreeGrafter"/>
</dbReference>
<dbReference type="EMBL" id="WMJX01000004">
    <property type="protein sequence ID" value="MTG97144.1"/>
    <property type="molecule type" value="Genomic_DNA"/>
</dbReference>
<dbReference type="GO" id="GO:0004764">
    <property type="term" value="F:shikimate 3-dehydrogenase (NADP+) activity"/>
    <property type="evidence" value="ECO:0007669"/>
    <property type="project" value="UniProtKB-EC"/>
</dbReference>
<evidence type="ECO:0000313" key="6">
    <source>
        <dbReference type="Proteomes" id="UP000438760"/>
    </source>
</evidence>
<evidence type="ECO:0000256" key="1">
    <source>
        <dbReference type="ARBA" id="ARBA00004871"/>
    </source>
</evidence>
<dbReference type="GO" id="GO:0009423">
    <property type="term" value="P:chorismate biosynthetic process"/>
    <property type="evidence" value="ECO:0007669"/>
    <property type="project" value="TreeGrafter"/>
</dbReference>
<dbReference type="SUPFAM" id="SSF51735">
    <property type="entry name" value="NAD(P)-binding Rossmann-fold domains"/>
    <property type="match status" value="1"/>
</dbReference>
<reference evidence="5 6" key="1">
    <citation type="submission" date="2019-11" db="EMBL/GenBank/DDBJ databases">
        <title>Genome of Strain BIT-d1.</title>
        <authorList>
            <person name="Yang Y."/>
        </authorList>
    </citation>
    <scope>NUCLEOTIDE SEQUENCE [LARGE SCALE GENOMIC DNA]</scope>
    <source>
        <strain evidence="5 6">BIT-d1</strain>
    </source>
</reference>
<dbReference type="InterPro" id="IPR046346">
    <property type="entry name" value="Aminoacid_DH-like_N_sf"/>
</dbReference>
<dbReference type="Gene3D" id="3.40.50.10860">
    <property type="entry name" value="Leucine Dehydrogenase, chain A, domain 1"/>
    <property type="match status" value="1"/>
</dbReference>
<dbReference type="Gene3D" id="3.40.50.720">
    <property type="entry name" value="NAD(P)-binding Rossmann-like Domain"/>
    <property type="match status" value="1"/>
</dbReference>
<gene>
    <name evidence="5" type="primary">aroE</name>
    <name evidence="5" type="ORF">GJV76_03180</name>
</gene>
<keyword evidence="3" id="KW-0028">Amino-acid biosynthesis</keyword>
<keyword evidence="6" id="KW-1185">Reference proteome</keyword>
<evidence type="ECO:0000256" key="2">
    <source>
        <dbReference type="ARBA" id="ARBA00023002"/>
    </source>
</evidence>
<dbReference type="InterPro" id="IPR022893">
    <property type="entry name" value="Shikimate_DH_fam"/>
</dbReference>
<dbReference type="Pfam" id="PF08501">
    <property type="entry name" value="Shikimate_dh_N"/>
    <property type="match status" value="1"/>
</dbReference>
<name>A0A6I3LH80_9FLAO</name>
<dbReference type="SUPFAM" id="SSF53223">
    <property type="entry name" value="Aminoacid dehydrogenase-like, N-terminal domain"/>
    <property type="match status" value="1"/>
</dbReference>
<evidence type="ECO:0000259" key="4">
    <source>
        <dbReference type="Pfam" id="PF08501"/>
    </source>
</evidence>
<dbReference type="EC" id="1.1.1.25" evidence="5"/>
<dbReference type="GO" id="GO:0019632">
    <property type="term" value="P:shikimate metabolic process"/>
    <property type="evidence" value="ECO:0007669"/>
    <property type="project" value="TreeGrafter"/>
</dbReference>
<dbReference type="OrthoDB" id="9792692at2"/>
<dbReference type="RefSeq" id="WP_155091198.1">
    <property type="nucleotide sequence ID" value="NZ_WMJX01000004.1"/>
</dbReference>
<proteinExistence type="predicted"/>
<keyword evidence="3" id="KW-0057">Aromatic amino acid biosynthesis</keyword>
<comment type="pathway">
    <text evidence="1">Metabolic intermediate biosynthesis; chorismate biosynthesis; chorismate from D-erythrose 4-phosphate and phosphoenolpyruvate: step 4/7.</text>
</comment>
<dbReference type="GO" id="GO:0009073">
    <property type="term" value="P:aromatic amino acid family biosynthetic process"/>
    <property type="evidence" value="ECO:0007669"/>
    <property type="project" value="UniProtKB-KW"/>
</dbReference>
<keyword evidence="2 5" id="KW-0560">Oxidoreductase</keyword>
<protein>
    <submittedName>
        <fullName evidence="5">Shikimate dehydrogenase</fullName>
        <ecNumber evidence="5">1.1.1.25</ecNumber>
    </submittedName>
</protein>
<dbReference type="GO" id="GO:0005829">
    <property type="term" value="C:cytosol"/>
    <property type="evidence" value="ECO:0007669"/>
    <property type="project" value="TreeGrafter"/>
</dbReference>